<feature type="transmembrane region" description="Helical" evidence="1">
    <location>
        <begin position="411"/>
        <end position="428"/>
    </location>
</feature>
<dbReference type="InterPro" id="IPR025105">
    <property type="entry name" value="DUF4010"/>
</dbReference>
<accession>A0A191ZJU7</accession>
<gene>
    <name evidence="4" type="ORF">A9404_12965</name>
</gene>
<dbReference type="AlphaFoldDB" id="A0A191ZJU7"/>
<dbReference type="Pfam" id="PF02308">
    <property type="entry name" value="MgtC"/>
    <property type="match status" value="1"/>
</dbReference>
<feature type="transmembrane region" description="Helical" evidence="1">
    <location>
        <begin position="321"/>
        <end position="339"/>
    </location>
</feature>
<dbReference type="Proteomes" id="UP000078596">
    <property type="component" value="Chromosome"/>
</dbReference>
<feature type="transmembrane region" description="Helical" evidence="1">
    <location>
        <begin position="345"/>
        <end position="367"/>
    </location>
</feature>
<dbReference type="InterPro" id="IPR049177">
    <property type="entry name" value="MgtC_SapB_SrpB_YhiD_N"/>
</dbReference>
<protein>
    <submittedName>
        <fullName evidence="4">Uncharacterized protein</fullName>
    </submittedName>
</protein>
<dbReference type="EMBL" id="CP016027">
    <property type="protein sequence ID" value="ANJ68159.1"/>
    <property type="molecule type" value="Genomic_DNA"/>
</dbReference>
<feature type="transmembrane region" description="Helical" evidence="1">
    <location>
        <begin position="43"/>
        <end position="62"/>
    </location>
</feature>
<evidence type="ECO:0000256" key="1">
    <source>
        <dbReference type="SAM" id="Phobius"/>
    </source>
</evidence>
<sequence length="429" mass="44914">MIQVTSNPFPLLQGLGIALGIGLLIGLERGWHDRDAADGARVAGVRTFGLLSLVGGLCALLAGHFGVWVLAAGLTSAALMIAAGYWQAARRDPSVGITTEVAGLLTFVLGAAAVAGYPYVAIASAVIATILLGTKSLLHAGVARLSQQELYAIFKLLLIALVVLPVLPDGQYGPWGALNPFVIGWLILLLAGLSFVGYFAIRILGPQRGILLTGLFGGLVSSTALTLNFSRLARARSHLVDLLAIGVLIASATMFPRVLVEIAVVNPKLLTGELTPVVVAVMTIVYAGAFWFWWRRRRATDRPAVSEADVGLKNPFELGSALRLGALLVLIMVLARGLAQVWGDSGIYVLSAISGLADVDALVLSLAKMAAEQNLNEAVATQGIVIAIVVNSLVKNLLAFVIGGVRLGRQVALFLLPALAVGMLLLFLA</sequence>
<dbReference type="KEGG" id="haz:A9404_12965"/>
<evidence type="ECO:0000313" key="4">
    <source>
        <dbReference type="EMBL" id="ANJ68159.1"/>
    </source>
</evidence>
<dbReference type="RefSeq" id="WP_066102439.1">
    <property type="nucleotide sequence ID" value="NZ_CP016027.1"/>
</dbReference>
<feature type="transmembrane region" description="Helical" evidence="1">
    <location>
        <begin position="150"/>
        <end position="168"/>
    </location>
</feature>
<keyword evidence="1" id="KW-1133">Transmembrane helix</keyword>
<feature type="domain" description="DUF4010" evidence="3">
    <location>
        <begin position="189"/>
        <end position="403"/>
    </location>
</feature>
<feature type="transmembrane region" description="Helical" evidence="1">
    <location>
        <begin position="379"/>
        <end position="405"/>
    </location>
</feature>
<dbReference type="OrthoDB" id="9813718at2"/>
<dbReference type="PANTHER" id="PTHR39084:SF1">
    <property type="entry name" value="DUF4010 DOMAIN-CONTAINING PROTEIN"/>
    <property type="match status" value="1"/>
</dbReference>
<dbReference type="PANTHER" id="PTHR39084">
    <property type="entry name" value="MEMBRANE PROTEIN-RELATED"/>
    <property type="match status" value="1"/>
</dbReference>
<keyword evidence="1" id="KW-0472">Membrane</keyword>
<feature type="transmembrane region" description="Helical" evidence="1">
    <location>
        <begin position="119"/>
        <end position="138"/>
    </location>
</feature>
<feature type="transmembrane region" description="Helical" evidence="1">
    <location>
        <begin position="68"/>
        <end position="88"/>
    </location>
</feature>
<dbReference type="STRING" id="1860122.A9404_12965"/>
<evidence type="ECO:0000259" key="3">
    <source>
        <dbReference type="Pfam" id="PF13194"/>
    </source>
</evidence>
<evidence type="ECO:0000259" key="2">
    <source>
        <dbReference type="Pfam" id="PF02308"/>
    </source>
</evidence>
<feature type="transmembrane region" description="Helical" evidence="1">
    <location>
        <begin position="12"/>
        <end position="31"/>
    </location>
</feature>
<keyword evidence="1" id="KW-0812">Transmembrane</keyword>
<keyword evidence="5" id="KW-1185">Reference proteome</keyword>
<feature type="transmembrane region" description="Helical" evidence="1">
    <location>
        <begin position="180"/>
        <end position="201"/>
    </location>
</feature>
<evidence type="ECO:0000313" key="5">
    <source>
        <dbReference type="Proteomes" id="UP000078596"/>
    </source>
</evidence>
<feature type="transmembrane region" description="Helical" evidence="1">
    <location>
        <begin position="239"/>
        <end position="259"/>
    </location>
</feature>
<organism evidence="4 5">
    <name type="scientific">Halothiobacillus diazotrophicus</name>
    <dbReference type="NCBI Taxonomy" id="1860122"/>
    <lineage>
        <taxon>Bacteria</taxon>
        <taxon>Pseudomonadati</taxon>
        <taxon>Pseudomonadota</taxon>
        <taxon>Gammaproteobacteria</taxon>
        <taxon>Chromatiales</taxon>
        <taxon>Halothiobacillaceae</taxon>
        <taxon>Halothiobacillus</taxon>
    </lineage>
</organism>
<proteinExistence type="predicted"/>
<feature type="transmembrane region" description="Helical" evidence="1">
    <location>
        <begin position="95"/>
        <end position="113"/>
    </location>
</feature>
<name>A0A191ZJU7_9GAMM</name>
<feature type="transmembrane region" description="Helical" evidence="1">
    <location>
        <begin position="274"/>
        <end position="294"/>
    </location>
</feature>
<feature type="domain" description="MgtC/SapB/SrpB/YhiD N-terminal" evidence="2">
    <location>
        <begin position="15"/>
        <end position="139"/>
    </location>
</feature>
<reference evidence="4 5" key="1">
    <citation type="submission" date="2016-06" db="EMBL/GenBank/DDBJ databases">
        <title>Insight into the functional genes involving in sulfur oxidation in Pearl River water.</title>
        <authorList>
            <person name="Luo J."/>
            <person name="Tan X."/>
            <person name="Lin W."/>
        </authorList>
    </citation>
    <scope>NUCLEOTIDE SEQUENCE [LARGE SCALE GENOMIC DNA]</scope>
    <source>
        <strain evidence="4 5">LS2</strain>
    </source>
</reference>
<dbReference type="Pfam" id="PF13194">
    <property type="entry name" value="DUF4010"/>
    <property type="match status" value="1"/>
</dbReference>